<reference evidence="2 3" key="1">
    <citation type="submission" date="2019-02" db="EMBL/GenBank/DDBJ databases">
        <title>Complete genome sequence of Pseudomonas sp. SNU WT1 isolated from rainbow trout.</title>
        <authorList>
            <person name="Oh W.T."/>
            <person name="Park S.C."/>
        </authorList>
    </citation>
    <scope>NUCLEOTIDE SEQUENCE [LARGE SCALE GENOMIC DNA]</scope>
    <source>
        <strain evidence="2 3">SNU WT1</strain>
    </source>
</reference>
<dbReference type="InterPro" id="IPR027417">
    <property type="entry name" value="P-loop_NTPase"/>
</dbReference>
<keyword evidence="3" id="KW-1185">Reference proteome</keyword>
<sequence>MTIQSGSVRGSEWRQWDLHIHTPASFEWKGAKFDRKNPTSPANTALVDQMIKALNEAEPAVYALMDYWTFDGWFALKRRLAEPDAPKLTKTVFPGIELRLAAPMKGRLNAHVLFSNELDDQILKDFLSHLRIALNDRPLSDAAIIDYARQLPEAMLSKHGSKLDQVTADDEQAYIAGAKTVELTCESYKEAIAKVPDDQAIGFMPYDTNDGLNDVKWMEHYSYFLGLVKCSPIFESRNADIRSAFVGEETTGNTRFYAGIRRGLNDISRLVVAGSDAHCFVGKPGDNERRGYGDFPSDKKTWIKADPTFRGLQQAIREPAKRSYIGLKPPKLEEIAANKIYFIDHVVISKVHGSPLASHWLGDVQLPLNSDLVAIIGNKGSGKSALADVLALLGHSRQSSHFSFLRKERFRGKAGEPARQFEGSLSWHDGNTNTCNLNTDPPAEKVEMVKYIPQGHFEDLCNAHVTGQSHAFENELRAVIFSHADESIRLGALDFDQLIERQESTFRLRLNEFRKDLKRINLEIANFESQLHPLIKKNLNEQLELKRRQLEEHEALKPAEMEKPAAELSPEQRETAEALEAIAEQLKLLDEQRTHATETTAQLAAKTKAVRDVREQVRLLQRTYEQFLNDTKKDLDLLGVAATDLAKLDVNLEPLVKLEESVQAEQSALGASSTAADAQRQELVGKQTEAKTKLDQPQLFYQNHLHAVEEWEQKYQDLVGSDDSPETVKGLEARIAQIDVVPELLEAHRSLRKALAGDIYDILDAQRQAREALFKPVQDLIQGNSLIREEYKLQFKAMLGGAIDAFAGNLFTLLKQSVGEFRGEDDSFNTVRRLGEVADFDKREEAIGFAQALHDKIAAAAATIGDKVDYGIESMLRKDKNANEVYDLLFDLSYLEPRYSLLFQDAQIEQLSPGQRGALLLIFYLLVDKGRNPIILDQPEENLDNETVVSLLVPVLTEAKKRRQIIMVTHNPNLAVVCDAEQIIWSHFDRANGQKISYSAGAIENPSINSHAVKVLEGTKPAFDNRRIKYH</sequence>
<organism evidence="2 3">
    <name type="scientific">Pseudomonas tructae</name>
    <dbReference type="NCBI Taxonomy" id="2518644"/>
    <lineage>
        <taxon>Bacteria</taxon>
        <taxon>Pseudomonadati</taxon>
        <taxon>Pseudomonadota</taxon>
        <taxon>Gammaproteobacteria</taxon>
        <taxon>Pseudomonadales</taxon>
        <taxon>Pseudomonadaceae</taxon>
        <taxon>Pseudomonas</taxon>
    </lineage>
</organism>
<evidence type="ECO:0000313" key="3">
    <source>
        <dbReference type="Proteomes" id="UP000291130"/>
    </source>
</evidence>
<dbReference type="KEGG" id="ptk:EXN22_14810"/>
<proteinExistence type="predicted"/>
<evidence type="ECO:0000313" key="2">
    <source>
        <dbReference type="EMBL" id="QBF26897.1"/>
    </source>
</evidence>
<dbReference type="OrthoDB" id="9791620at2"/>
<name>A0A411MJD1_9PSED</name>
<dbReference type="AlphaFoldDB" id="A0A411MJD1"/>
<accession>A0A411MJD1</accession>
<dbReference type="Gene3D" id="3.20.20.140">
    <property type="entry name" value="Metal-dependent hydrolases"/>
    <property type="match status" value="1"/>
</dbReference>
<feature type="region of interest" description="Disordered" evidence="1">
    <location>
        <begin position="553"/>
        <end position="574"/>
    </location>
</feature>
<dbReference type="NCBIfam" id="NF045780">
    <property type="entry name" value="TrlF_fam_ATP"/>
    <property type="match status" value="1"/>
</dbReference>
<protein>
    <submittedName>
        <fullName evidence="2">ABC transporter</fullName>
    </submittedName>
</protein>
<dbReference type="InterPro" id="IPR054787">
    <property type="entry name" value="TrlF_ATPase"/>
</dbReference>
<dbReference type="EMBL" id="CP035952">
    <property type="protein sequence ID" value="QBF26897.1"/>
    <property type="molecule type" value="Genomic_DNA"/>
</dbReference>
<dbReference type="RefSeq" id="WP_130264762.1">
    <property type="nucleotide sequence ID" value="NZ_CP035952.1"/>
</dbReference>
<gene>
    <name evidence="2" type="ORF">EXN22_14810</name>
</gene>
<dbReference type="Proteomes" id="UP000291130">
    <property type="component" value="Chromosome"/>
</dbReference>
<dbReference type="SUPFAM" id="SSF52540">
    <property type="entry name" value="P-loop containing nucleoside triphosphate hydrolases"/>
    <property type="match status" value="1"/>
</dbReference>
<evidence type="ECO:0000256" key="1">
    <source>
        <dbReference type="SAM" id="MobiDB-lite"/>
    </source>
</evidence>
<dbReference type="Gene3D" id="3.40.50.300">
    <property type="entry name" value="P-loop containing nucleotide triphosphate hydrolases"/>
    <property type="match status" value="2"/>
</dbReference>